<dbReference type="Proteomes" id="UP000178485">
    <property type="component" value="Chromosome i"/>
</dbReference>
<sequence length="235" mass="27806">MKDFLLYVRFALDYALKNRTLSHIKQYSRWYTDKKSGDSTLSRRLPWMTYDAVDFLSRICHPDMEVFEWGSGGSTLFFAARCKEVHTVEHDPDWRGFLTKKMEKLHVMNVNIREIPGSRIDDFNERDYRNPDDFVSNDRKSAGLSFEEYVKAIDPFPEEHFDLVVVDGRVRNCCIKRAIPHVKRGGYLIVDNTDRSYYLAPFPELQDATKWEKTEFQGPVFFQHAFTRTSFFKRL</sequence>
<evidence type="ECO:0000313" key="1">
    <source>
        <dbReference type="EMBL" id="SCM55929.1"/>
    </source>
</evidence>
<dbReference type="RefSeq" id="WP_071136144.1">
    <property type="nucleotide sequence ID" value="NZ_LT608328.1"/>
</dbReference>
<gene>
    <name evidence="1" type="ORF">ING2E5A_0641</name>
</gene>
<dbReference type="SUPFAM" id="SSF53335">
    <property type="entry name" value="S-adenosyl-L-methionine-dependent methyltransferases"/>
    <property type="match status" value="1"/>
</dbReference>
<dbReference type="Gene3D" id="3.40.50.150">
    <property type="entry name" value="Vaccinia Virus protein VP39"/>
    <property type="match status" value="1"/>
</dbReference>
<proteinExistence type="predicted"/>
<dbReference type="AlphaFoldDB" id="A0A1G4G4P2"/>
<dbReference type="EMBL" id="LT608328">
    <property type="protein sequence ID" value="SCM55929.1"/>
    <property type="molecule type" value="Genomic_DNA"/>
</dbReference>
<accession>A0A1G4G4P2</accession>
<reference evidence="1 2" key="1">
    <citation type="submission" date="2016-08" db="EMBL/GenBank/DDBJ databases">
        <authorList>
            <person name="Seilhamer J.J."/>
        </authorList>
    </citation>
    <scope>NUCLEOTIDE SEQUENCE [LARGE SCALE GENOMIC DNA]</scope>
    <source>
        <strain evidence="1">ING2-E5A</strain>
    </source>
</reference>
<keyword evidence="2" id="KW-1185">Reference proteome</keyword>
<dbReference type="STRING" id="1642646.ING2E5A_0641"/>
<name>A0A1G4G4P2_9BACT</name>
<dbReference type="KEGG" id="pmuc:ING2E5A_0641"/>
<evidence type="ECO:0000313" key="2">
    <source>
        <dbReference type="Proteomes" id="UP000178485"/>
    </source>
</evidence>
<organism evidence="1 2">
    <name type="scientific">Petrimonas mucosa</name>
    <dbReference type="NCBI Taxonomy" id="1642646"/>
    <lineage>
        <taxon>Bacteria</taxon>
        <taxon>Pseudomonadati</taxon>
        <taxon>Bacteroidota</taxon>
        <taxon>Bacteroidia</taxon>
        <taxon>Bacteroidales</taxon>
        <taxon>Dysgonomonadaceae</taxon>
        <taxon>Petrimonas</taxon>
    </lineage>
</organism>
<protein>
    <recommendedName>
        <fullName evidence="3">Class I SAM-dependent methyltransferase</fullName>
    </recommendedName>
</protein>
<evidence type="ECO:0008006" key="3">
    <source>
        <dbReference type="Google" id="ProtNLM"/>
    </source>
</evidence>
<dbReference type="InterPro" id="IPR029063">
    <property type="entry name" value="SAM-dependent_MTases_sf"/>
</dbReference>